<gene>
    <name evidence="1" type="ORF">FRE64_00230</name>
</gene>
<proteinExistence type="predicted"/>
<name>A0A5B8NSQ7_9CHRO</name>
<dbReference type="KEGG" id="enn:FRE64_00230"/>
<dbReference type="EMBL" id="CP042326">
    <property type="protein sequence ID" value="QDZ41389.1"/>
    <property type="molecule type" value="Genomic_DNA"/>
</dbReference>
<dbReference type="AlphaFoldDB" id="A0A5B8NSQ7"/>
<evidence type="ECO:0000313" key="1">
    <source>
        <dbReference type="EMBL" id="QDZ41389.1"/>
    </source>
</evidence>
<dbReference type="Proteomes" id="UP000318453">
    <property type="component" value="Chromosome"/>
</dbReference>
<dbReference type="OrthoDB" id="514866at2"/>
<reference evidence="1" key="1">
    <citation type="submission" date="2019-08" db="EMBL/GenBank/DDBJ databases">
        <title>Carotenoids and Carotenoid Binding Proteins in the Halophilic Cyanobacterium Euhalothece sp. ZM00.</title>
        <authorList>
            <person name="Cho S.M."/>
            <person name="Song J.Y."/>
            <person name="Park Y.-I."/>
        </authorList>
    </citation>
    <scope>NUCLEOTIDE SEQUENCE [LARGE SCALE GENOMIC DNA]</scope>
    <source>
        <strain evidence="1">Z-M001</strain>
    </source>
</reference>
<evidence type="ECO:0000313" key="2">
    <source>
        <dbReference type="Proteomes" id="UP000318453"/>
    </source>
</evidence>
<protein>
    <submittedName>
        <fullName evidence="1">Uncharacterized protein</fullName>
    </submittedName>
</protein>
<sequence length="77" mass="8955">MSIPALPLAVYREIAAHIQQLDGIEVEILPQSSTEFDYFNSQVEGLLLKYPADFPQPDQERLAEILNYYQQHYNRKS</sequence>
<keyword evidence="2" id="KW-1185">Reference proteome</keyword>
<accession>A0A5B8NSQ7</accession>
<organism evidence="1 2">
    <name type="scientific">Euhalothece natronophila Z-M001</name>
    <dbReference type="NCBI Taxonomy" id="522448"/>
    <lineage>
        <taxon>Bacteria</taxon>
        <taxon>Bacillati</taxon>
        <taxon>Cyanobacteriota</taxon>
        <taxon>Cyanophyceae</taxon>
        <taxon>Oscillatoriophycideae</taxon>
        <taxon>Chroococcales</taxon>
        <taxon>Halothecacae</taxon>
        <taxon>Halothece cluster</taxon>
        <taxon>Euhalothece</taxon>
    </lineage>
</organism>